<organism evidence="1 2">
    <name type="scientific">Candidatus Nanohalococcus occultus</name>
    <dbReference type="NCBI Taxonomy" id="2978047"/>
    <lineage>
        <taxon>Archaea</taxon>
        <taxon>Candidatus Nanohalarchaeota</taxon>
        <taxon>Candidatus Nanohalarchaeota incertae sedis</taxon>
        <taxon>Candidatus Nanohalococcus</taxon>
    </lineage>
</organism>
<reference evidence="1 2" key="1">
    <citation type="submission" date="2022-09" db="EMBL/GenBank/DDBJ databases">
        <title>Xylan utilization by haloarchaea-nanohaloarchaea associations.</title>
        <authorList>
            <person name="Yakimov M."/>
        </authorList>
    </citation>
    <scope>NUCLEOTIDE SEQUENCE [LARGE SCALE GENOMIC DNA]</scope>
    <source>
        <strain evidence="1 2">SVXNc</strain>
    </source>
</reference>
<evidence type="ECO:0000313" key="1">
    <source>
        <dbReference type="EMBL" id="WEL19996.1"/>
    </source>
</evidence>
<name>A0ABY8CFJ8_9ARCH</name>
<dbReference type="Proteomes" id="UP001218034">
    <property type="component" value="Chromosome"/>
</dbReference>
<keyword evidence="2" id="KW-1185">Reference proteome</keyword>
<dbReference type="RefSeq" id="WP_347721825.1">
    <property type="nucleotide sequence ID" value="NZ_CP104395.1"/>
</dbReference>
<dbReference type="EMBL" id="CP104395">
    <property type="protein sequence ID" value="WEL19996.1"/>
    <property type="molecule type" value="Genomic_DNA"/>
</dbReference>
<sequence>MNKGMSQTLTLVVIASVLMMTALTVAVLGRTTLLDSSENLNRDACVQAVEGACGLSESVPAPSQCVERSDDGSITSHVDIASYNYEDGRYICSGN</sequence>
<accession>A0ABY8CFJ8</accession>
<gene>
    <name evidence="1" type="ORF">SVXNc_1004</name>
</gene>
<protein>
    <submittedName>
        <fullName evidence="1">Uncharacterized protein</fullName>
    </submittedName>
</protein>
<proteinExistence type="predicted"/>
<evidence type="ECO:0000313" key="2">
    <source>
        <dbReference type="Proteomes" id="UP001218034"/>
    </source>
</evidence>
<dbReference type="GeneID" id="98291093"/>